<keyword evidence="2" id="KW-1185">Reference proteome</keyword>
<dbReference type="HOGENOM" id="CLU_908265_0_0_10"/>
<organism evidence="1 2">
    <name type="scientific">Cyclobacterium marinum (strain ATCC 25205 / DSM 745 / LMG 13164 / NCIMB 1802)</name>
    <name type="common">Flectobacillus marinus</name>
    <dbReference type="NCBI Taxonomy" id="880070"/>
    <lineage>
        <taxon>Bacteria</taxon>
        <taxon>Pseudomonadati</taxon>
        <taxon>Bacteroidota</taxon>
        <taxon>Cytophagia</taxon>
        <taxon>Cytophagales</taxon>
        <taxon>Cyclobacteriaceae</taxon>
        <taxon>Cyclobacterium</taxon>
    </lineage>
</organism>
<evidence type="ECO:0000313" key="1">
    <source>
        <dbReference type="EMBL" id="AEL27414.1"/>
    </source>
</evidence>
<dbReference type="PANTHER" id="PTHR13132">
    <property type="entry name" value="ALPHA- 1,6 -FUCOSYLTRANSFERASE"/>
    <property type="match status" value="1"/>
</dbReference>
<dbReference type="Gene3D" id="3.40.50.11350">
    <property type="match status" value="1"/>
</dbReference>
<dbReference type="Proteomes" id="UP000001635">
    <property type="component" value="Chromosome"/>
</dbReference>
<sequence>MPKRSSISAERLIQLTQKNARYIISCNQNEFFCEHHPEGKCSRGFFSLFLQVIYGIAFAKKYGLPHYVDFSNVNYAYSGQQNDQKRGNFWEHFFDQIAINSTDTLLLNHQYEVYPLRIWNRKHHRFLHQIMKEGLKFKPSLKLEIDNIKCEIAHEKVLGVHFRKTDHFMEVAPADESVFFQKIKKNFSAYDKIFIATDDQQLLERLKNEFSPKIIAHDFVRSHGEIPIHNNEAYKDGLRLAKEALLDCISLSYCKELILSPSNLSYAALVFNPEVKYTIVESKEARLSRIKTLMGYHLDKLGIRKW</sequence>
<proteinExistence type="predicted"/>
<dbReference type="OrthoDB" id="837217at2"/>
<evidence type="ECO:0000313" key="2">
    <source>
        <dbReference type="Proteomes" id="UP000001635"/>
    </source>
</evidence>
<dbReference type="EMBL" id="CP002955">
    <property type="protein sequence ID" value="AEL27414.1"/>
    <property type="molecule type" value="Genomic_DNA"/>
</dbReference>
<gene>
    <name evidence="1" type="ordered locus">Cycma_3702</name>
</gene>
<reference evidence="2" key="1">
    <citation type="submission" date="2011-07" db="EMBL/GenBank/DDBJ databases">
        <title>The complete genome of Cyclobacterium marinum DSM 745.</title>
        <authorList>
            <person name="Lucas S."/>
            <person name="Han J."/>
            <person name="Lapidus A."/>
            <person name="Bruce D."/>
            <person name="Goodwin L."/>
            <person name="Pitluck S."/>
            <person name="Peters L."/>
            <person name="Kyrpides N."/>
            <person name="Mavromatis K."/>
            <person name="Ivanova N."/>
            <person name="Ovchinnikova G."/>
            <person name="Chertkov O."/>
            <person name="Detter J.C."/>
            <person name="Tapia R."/>
            <person name="Han C."/>
            <person name="Land M."/>
            <person name="Hauser L."/>
            <person name="Markowitz V."/>
            <person name="Cheng J.-F."/>
            <person name="Hugenholtz P."/>
            <person name="Woyke T."/>
            <person name="Wu D."/>
            <person name="Tindall B."/>
            <person name="Schuetze A."/>
            <person name="Brambilla E."/>
            <person name="Klenk H.-P."/>
            <person name="Eisen J.A."/>
        </authorList>
    </citation>
    <scope>NUCLEOTIDE SEQUENCE [LARGE SCALE GENOMIC DNA]</scope>
    <source>
        <strain evidence="2">ATCC 25205 / DSM 745 / LMG 13164 / NCIMB 1802</strain>
    </source>
</reference>
<dbReference type="PANTHER" id="PTHR13132:SF29">
    <property type="entry name" value="ALPHA-(1,6)-FUCOSYLTRANSFERASE"/>
    <property type="match status" value="1"/>
</dbReference>
<protein>
    <submittedName>
        <fullName evidence="1">Uncharacterized protein</fullName>
    </submittedName>
</protein>
<dbReference type="KEGG" id="cmr:Cycma_3702"/>
<dbReference type="AlphaFoldDB" id="G0J2S7"/>
<dbReference type="eggNOG" id="ENOG50316BM">
    <property type="taxonomic scope" value="Bacteria"/>
</dbReference>
<dbReference type="STRING" id="880070.Cycma_3702"/>
<dbReference type="RefSeq" id="WP_014021700.1">
    <property type="nucleotide sequence ID" value="NC_015914.1"/>
</dbReference>
<accession>G0J2S7</accession>
<dbReference type="GO" id="GO:0006487">
    <property type="term" value="P:protein N-linked glycosylation"/>
    <property type="evidence" value="ECO:0007669"/>
    <property type="project" value="TreeGrafter"/>
</dbReference>
<name>G0J2S7_CYCMS</name>
<dbReference type="GO" id="GO:0046921">
    <property type="term" value="F:alpha-(1-&gt;6)-fucosyltransferase activity"/>
    <property type="evidence" value="ECO:0007669"/>
    <property type="project" value="TreeGrafter"/>
</dbReference>